<accession>A0A5C6FGI3</accession>
<feature type="transmembrane region" description="Helical" evidence="2">
    <location>
        <begin position="89"/>
        <end position="111"/>
    </location>
</feature>
<keyword evidence="2" id="KW-1133">Transmembrane helix</keyword>
<feature type="region of interest" description="Disordered" evidence="1">
    <location>
        <begin position="1"/>
        <end position="21"/>
    </location>
</feature>
<gene>
    <name evidence="3" type="ORF">Poly51_02280</name>
</gene>
<reference evidence="3 4" key="1">
    <citation type="submission" date="2019-02" db="EMBL/GenBank/DDBJ databases">
        <title>Deep-cultivation of Planctomycetes and their phenomic and genomic characterization uncovers novel biology.</title>
        <authorList>
            <person name="Wiegand S."/>
            <person name="Jogler M."/>
            <person name="Boedeker C."/>
            <person name="Pinto D."/>
            <person name="Vollmers J."/>
            <person name="Rivas-Marin E."/>
            <person name="Kohn T."/>
            <person name="Peeters S.H."/>
            <person name="Heuer A."/>
            <person name="Rast P."/>
            <person name="Oberbeckmann S."/>
            <person name="Bunk B."/>
            <person name="Jeske O."/>
            <person name="Meyerdierks A."/>
            <person name="Storesund J.E."/>
            <person name="Kallscheuer N."/>
            <person name="Luecker S."/>
            <person name="Lage O.M."/>
            <person name="Pohl T."/>
            <person name="Merkel B.J."/>
            <person name="Hornburger P."/>
            <person name="Mueller R.-W."/>
            <person name="Bruemmer F."/>
            <person name="Labrenz M."/>
            <person name="Spormann A.M."/>
            <person name="Op Den Camp H."/>
            <person name="Overmann J."/>
            <person name="Amann R."/>
            <person name="Jetten M.S.M."/>
            <person name="Mascher T."/>
            <person name="Medema M.H."/>
            <person name="Devos D.P."/>
            <person name="Kaster A.-K."/>
            <person name="Ovreas L."/>
            <person name="Rohde M."/>
            <person name="Galperin M.Y."/>
            <person name="Jogler C."/>
        </authorList>
    </citation>
    <scope>NUCLEOTIDE SEQUENCE [LARGE SCALE GENOMIC DNA]</scope>
    <source>
        <strain evidence="3 4">Poly51</strain>
    </source>
</reference>
<feature type="transmembrane region" description="Helical" evidence="2">
    <location>
        <begin position="58"/>
        <end position="77"/>
    </location>
</feature>
<organism evidence="3 4">
    <name type="scientific">Rubripirellula tenax</name>
    <dbReference type="NCBI Taxonomy" id="2528015"/>
    <lineage>
        <taxon>Bacteria</taxon>
        <taxon>Pseudomonadati</taxon>
        <taxon>Planctomycetota</taxon>
        <taxon>Planctomycetia</taxon>
        <taxon>Pirellulales</taxon>
        <taxon>Pirellulaceae</taxon>
        <taxon>Rubripirellula</taxon>
    </lineage>
</organism>
<evidence type="ECO:0000313" key="4">
    <source>
        <dbReference type="Proteomes" id="UP000318288"/>
    </source>
</evidence>
<comment type="caution">
    <text evidence="3">The sequence shown here is derived from an EMBL/GenBank/DDBJ whole genome shotgun (WGS) entry which is preliminary data.</text>
</comment>
<evidence type="ECO:0000256" key="1">
    <source>
        <dbReference type="SAM" id="MobiDB-lite"/>
    </source>
</evidence>
<name>A0A5C6FGI3_9BACT</name>
<evidence type="ECO:0000313" key="3">
    <source>
        <dbReference type="EMBL" id="TWU59955.1"/>
    </source>
</evidence>
<dbReference type="Proteomes" id="UP000318288">
    <property type="component" value="Unassembled WGS sequence"/>
</dbReference>
<dbReference type="AlphaFoldDB" id="A0A5C6FGI3"/>
<keyword evidence="4" id="KW-1185">Reference proteome</keyword>
<proteinExistence type="predicted"/>
<keyword evidence="2" id="KW-0812">Transmembrane</keyword>
<feature type="transmembrane region" description="Helical" evidence="2">
    <location>
        <begin position="34"/>
        <end position="51"/>
    </location>
</feature>
<dbReference type="EMBL" id="SJPW01000001">
    <property type="protein sequence ID" value="TWU59955.1"/>
    <property type="molecule type" value="Genomic_DNA"/>
</dbReference>
<protein>
    <submittedName>
        <fullName evidence="3">Uncharacterized protein</fullName>
    </submittedName>
</protein>
<feature type="compositionally biased region" description="Polar residues" evidence="1">
    <location>
        <begin position="1"/>
        <end position="15"/>
    </location>
</feature>
<sequence length="134" mass="14427">MTTPNPYSPPESTGGSLDAAHSPPSTRLRNFKCLAVITSAYSLVTVLFALTRSTMPEPFFLLALLVVSALASAWANFPLGPRIGWARGGLPVVMIVFFAALVAYCLIALGVGNMLYRTINPITIYSPYPPSFPY</sequence>
<evidence type="ECO:0000256" key="2">
    <source>
        <dbReference type="SAM" id="Phobius"/>
    </source>
</evidence>
<keyword evidence="2" id="KW-0472">Membrane</keyword>